<evidence type="ECO:0000313" key="1">
    <source>
        <dbReference type="EMBL" id="MBD2738548.1"/>
    </source>
</evidence>
<proteinExistence type="predicted"/>
<dbReference type="Proteomes" id="UP000637383">
    <property type="component" value="Unassembled WGS sequence"/>
</dbReference>
<dbReference type="RefSeq" id="WP_190959076.1">
    <property type="nucleotide sequence ID" value="NZ_JACJTU010000052.1"/>
</dbReference>
<organism evidence="1 2">
    <name type="scientific">Nostoc paludosum FACHB-159</name>
    <dbReference type="NCBI Taxonomy" id="2692908"/>
    <lineage>
        <taxon>Bacteria</taxon>
        <taxon>Bacillati</taxon>
        <taxon>Cyanobacteriota</taxon>
        <taxon>Cyanophyceae</taxon>
        <taxon>Nostocales</taxon>
        <taxon>Nostocaceae</taxon>
        <taxon>Nostoc</taxon>
    </lineage>
</organism>
<reference evidence="1 2" key="1">
    <citation type="journal article" date="2020" name="ISME J.">
        <title>Comparative genomics reveals insights into cyanobacterial evolution and habitat adaptation.</title>
        <authorList>
            <person name="Chen M.Y."/>
            <person name="Teng W.K."/>
            <person name="Zhao L."/>
            <person name="Hu C.X."/>
            <person name="Zhou Y.K."/>
            <person name="Han B.P."/>
            <person name="Song L.R."/>
            <person name="Shu W.S."/>
        </authorList>
    </citation>
    <scope>NUCLEOTIDE SEQUENCE [LARGE SCALE GENOMIC DNA]</scope>
    <source>
        <strain evidence="1 2">FACHB-159</strain>
    </source>
</reference>
<sequence>MSKTPAPGFVIQDVPGVNAEMVSKIKIDSVNDFDRLKSLILRCYEIEAGKH</sequence>
<keyword evidence="2" id="KW-1185">Reference proteome</keyword>
<protein>
    <submittedName>
        <fullName evidence="1">Uncharacterized protein</fullName>
    </submittedName>
</protein>
<name>A0ABR8KK88_9NOSO</name>
<accession>A0ABR8KK88</accession>
<gene>
    <name evidence="1" type="ORF">H6H03_32510</name>
</gene>
<evidence type="ECO:0000313" key="2">
    <source>
        <dbReference type="Proteomes" id="UP000637383"/>
    </source>
</evidence>
<dbReference type="EMBL" id="JACJTU010000052">
    <property type="protein sequence ID" value="MBD2738548.1"/>
    <property type="molecule type" value="Genomic_DNA"/>
</dbReference>
<comment type="caution">
    <text evidence="1">The sequence shown here is derived from an EMBL/GenBank/DDBJ whole genome shotgun (WGS) entry which is preliminary data.</text>
</comment>